<dbReference type="Proteomes" id="UP000635726">
    <property type="component" value="Unassembled WGS sequence"/>
</dbReference>
<feature type="transmembrane region" description="Helical" evidence="1">
    <location>
        <begin position="149"/>
        <end position="166"/>
    </location>
</feature>
<reference evidence="3" key="1">
    <citation type="journal article" date="2014" name="Int. J. Syst. Evol. Microbiol.">
        <title>Complete genome sequence of Corynebacterium casei LMG S-19264T (=DSM 44701T), isolated from a smear-ripened cheese.</title>
        <authorList>
            <consortium name="US DOE Joint Genome Institute (JGI-PGF)"/>
            <person name="Walter F."/>
            <person name="Albersmeier A."/>
            <person name="Kalinowski J."/>
            <person name="Ruckert C."/>
        </authorList>
    </citation>
    <scope>NUCLEOTIDE SEQUENCE</scope>
    <source>
        <strain evidence="3">JCM 14371</strain>
    </source>
</reference>
<keyword evidence="1" id="KW-1133">Transmembrane helix</keyword>
<dbReference type="SMART" id="SM00014">
    <property type="entry name" value="acidPPc"/>
    <property type="match status" value="1"/>
</dbReference>
<feature type="transmembrane region" description="Helical" evidence="1">
    <location>
        <begin position="20"/>
        <end position="44"/>
    </location>
</feature>
<feature type="transmembrane region" description="Helical" evidence="1">
    <location>
        <begin position="126"/>
        <end position="143"/>
    </location>
</feature>
<reference evidence="3" key="2">
    <citation type="submission" date="2020-09" db="EMBL/GenBank/DDBJ databases">
        <authorList>
            <person name="Sun Q."/>
            <person name="Ohkuma M."/>
        </authorList>
    </citation>
    <scope>NUCLEOTIDE SEQUENCE</scope>
    <source>
        <strain evidence="3">JCM 14371</strain>
    </source>
</reference>
<proteinExistence type="predicted"/>
<dbReference type="AlphaFoldDB" id="A0A917P9J4"/>
<dbReference type="CDD" id="cd01610">
    <property type="entry name" value="PAP2_like"/>
    <property type="match status" value="1"/>
</dbReference>
<comment type="caution">
    <text evidence="3">The sequence shown here is derived from an EMBL/GenBank/DDBJ whole genome shotgun (WGS) entry which is preliminary data.</text>
</comment>
<protein>
    <recommendedName>
        <fullName evidence="2">Phosphatidic acid phosphatase type 2/haloperoxidase domain-containing protein</fullName>
    </recommendedName>
</protein>
<sequence length="182" mass="19060">MTPMTDVLQRSLHASAAAHPLLAGVAVFCANDLLFVLLLALAAVAWQGRARVTWGFAARALLSGVVAALLTLALKGVIVDVRPYVAEGYLPLAHAASDNGFPSDHTLVAALLAGWAWWIHPRALPVFVAGTVAVLLGRLAIGAHHTLDVLGSLLYALLGLAAGTLWRPAGTWTARTVLPAKR</sequence>
<keyword evidence="1" id="KW-0812">Transmembrane</keyword>
<evidence type="ECO:0000259" key="2">
    <source>
        <dbReference type="SMART" id="SM00014"/>
    </source>
</evidence>
<evidence type="ECO:0000256" key="1">
    <source>
        <dbReference type="SAM" id="Phobius"/>
    </source>
</evidence>
<dbReference type="InterPro" id="IPR000326">
    <property type="entry name" value="PAP2/HPO"/>
</dbReference>
<dbReference type="Pfam" id="PF01569">
    <property type="entry name" value="PAP2"/>
    <property type="match status" value="1"/>
</dbReference>
<evidence type="ECO:0000313" key="3">
    <source>
        <dbReference type="EMBL" id="GGJ67718.1"/>
    </source>
</evidence>
<dbReference type="EMBL" id="BMOE01000002">
    <property type="protein sequence ID" value="GGJ67718.1"/>
    <property type="molecule type" value="Genomic_DNA"/>
</dbReference>
<dbReference type="InterPro" id="IPR036938">
    <property type="entry name" value="PAP2/HPO_sf"/>
</dbReference>
<feature type="transmembrane region" description="Helical" evidence="1">
    <location>
        <begin position="56"/>
        <end position="79"/>
    </location>
</feature>
<feature type="domain" description="Phosphatidic acid phosphatase type 2/haloperoxidase" evidence="2">
    <location>
        <begin position="58"/>
        <end position="164"/>
    </location>
</feature>
<keyword evidence="4" id="KW-1185">Reference proteome</keyword>
<dbReference type="Gene3D" id="1.20.144.10">
    <property type="entry name" value="Phosphatidic acid phosphatase type 2/haloperoxidase"/>
    <property type="match status" value="1"/>
</dbReference>
<name>A0A917P9J4_9DEIO</name>
<organism evidence="3 4">
    <name type="scientific">Deinococcus aquiradiocola</name>
    <dbReference type="NCBI Taxonomy" id="393059"/>
    <lineage>
        <taxon>Bacteria</taxon>
        <taxon>Thermotogati</taxon>
        <taxon>Deinococcota</taxon>
        <taxon>Deinococci</taxon>
        <taxon>Deinococcales</taxon>
        <taxon>Deinococcaceae</taxon>
        <taxon>Deinococcus</taxon>
    </lineage>
</organism>
<evidence type="ECO:0000313" key="4">
    <source>
        <dbReference type="Proteomes" id="UP000635726"/>
    </source>
</evidence>
<dbReference type="SUPFAM" id="SSF48317">
    <property type="entry name" value="Acid phosphatase/Vanadium-dependent haloperoxidase"/>
    <property type="match status" value="1"/>
</dbReference>
<accession>A0A917P9J4</accession>
<keyword evidence="1" id="KW-0472">Membrane</keyword>
<gene>
    <name evidence="3" type="ORF">GCM10008939_10020</name>
</gene>